<evidence type="ECO:0000256" key="4">
    <source>
        <dbReference type="ARBA" id="ARBA00037921"/>
    </source>
</evidence>
<feature type="domain" description="Aldehyde dehydrogenase" evidence="7">
    <location>
        <begin position="1"/>
        <end position="304"/>
    </location>
</feature>
<evidence type="ECO:0000256" key="6">
    <source>
        <dbReference type="RuleBase" id="RU003345"/>
    </source>
</evidence>
<dbReference type="PANTHER" id="PTHR43860">
    <property type="entry name" value="BETAINE ALDEHYDE DEHYDROGENASE"/>
    <property type="match status" value="1"/>
</dbReference>
<dbReference type="PROSITE" id="PS00687">
    <property type="entry name" value="ALDEHYDE_DEHYDR_GLU"/>
    <property type="match status" value="1"/>
</dbReference>
<evidence type="ECO:0000256" key="3">
    <source>
        <dbReference type="ARBA" id="ARBA00023027"/>
    </source>
</evidence>
<name>W4Q4I4_9BACI</name>
<gene>
    <name evidence="8" type="ORF">JCM9140_2970</name>
</gene>
<evidence type="ECO:0000256" key="5">
    <source>
        <dbReference type="PROSITE-ProRule" id="PRU10007"/>
    </source>
</evidence>
<organism evidence="8 9">
    <name type="scientific">Halalkalibacter wakoensis JCM 9140</name>
    <dbReference type="NCBI Taxonomy" id="1236970"/>
    <lineage>
        <taxon>Bacteria</taxon>
        <taxon>Bacillati</taxon>
        <taxon>Bacillota</taxon>
        <taxon>Bacilli</taxon>
        <taxon>Bacillales</taxon>
        <taxon>Bacillaceae</taxon>
        <taxon>Halalkalibacter</taxon>
    </lineage>
</organism>
<dbReference type="AlphaFoldDB" id="W4Q4I4"/>
<evidence type="ECO:0000256" key="1">
    <source>
        <dbReference type="ARBA" id="ARBA00009986"/>
    </source>
</evidence>
<dbReference type="SUPFAM" id="SSF53720">
    <property type="entry name" value="ALDH-like"/>
    <property type="match status" value="1"/>
</dbReference>
<dbReference type="InterPro" id="IPR015590">
    <property type="entry name" value="Aldehyde_DH_dom"/>
</dbReference>
<keyword evidence="3" id="KW-0520">NAD</keyword>
<dbReference type="Gene3D" id="3.40.309.10">
    <property type="entry name" value="Aldehyde Dehydrogenase, Chain A, domain 2"/>
    <property type="match status" value="1"/>
</dbReference>
<comment type="similarity">
    <text evidence="1 6">Belongs to the aldehyde dehydrogenase family.</text>
</comment>
<comment type="caution">
    <text evidence="8">The sequence shown here is derived from an EMBL/GenBank/DDBJ whole genome shotgun (WGS) entry which is preliminary data.</text>
</comment>
<keyword evidence="2 6" id="KW-0560">Oxidoreductase</keyword>
<comment type="pathway">
    <text evidence="4">Amine and polyamine biosynthesis; betaine biosynthesis via choline pathway; betaine from betaine aldehyde: step 1/1.</text>
</comment>
<dbReference type="PANTHER" id="PTHR43860:SF2">
    <property type="entry name" value="BETAINE ALDEHYDE DEHYDROGENASE-RELATED"/>
    <property type="match status" value="1"/>
</dbReference>
<dbReference type="STRING" id="1236970.JCM9140_2970"/>
<reference evidence="8" key="1">
    <citation type="journal article" date="2014" name="Genome Announc.">
        <title>Draft Genome Sequences of Three Alkaliphilic Bacillus Strains, Bacillus wakoensis JCM 9140T, Bacillus akibai JCM 9157T, and Bacillus hemicellulosilyticus JCM 9152T.</title>
        <authorList>
            <person name="Yuki M."/>
            <person name="Oshima K."/>
            <person name="Suda W."/>
            <person name="Oshida Y."/>
            <person name="Kitamura K."/>
            <person name="Iida T."/>
            <person name="Hattori M."/>
            <person name="Ohkuma M."/>
        </authorList>
    </citation>
    <scope>NUCLEOTIDE SEQUENCE [LARGE SCALE GENOMIC DNA]</scope>
    <source>
        <strain evidence="8">JCM 9140</strain>
    </source>
</reference>
<dbReference type="FunFam" id="3.40.309.10:FF:000012">
    <property type="entry name" value="Betaine aldehyde dehydrogenase"/>
    <property type="match status" value="1"/>
</dbReference>
<accession>W4Q4I4</accession>
<dbReference type="Pfam" id="PF00171">
    <property type="entry name" value="Aldedh"/>
    <property type="match status" value="1"/>
</dbReference>
<dbReference type="Proteomes" id="UP000018890">
    <property type="component" value="Unassembled WGS sequence"/>
</dbReference>
<feature type="active site" evidence="5">
    <location>
        <position position="77"/>
    </location>
</feature>
<evidence type="ECO:0000259" key="7">
    <source>
        <dbReference type="Pfam" id="PF00171"/>
    </source>
</evidence>
<dbReference type="GO" id="GO:0016620">
    <property type="term" value="F:oxidoreductase activity, acting on the aldehyde or oxo group of donors, NAD or NADP as acceptor"/>
    <property type="evidence" value="ECO:0007669"/>
    <property type="project" value="InterPro"/>
</dbReference>
<dbReference type="InterPro" id="IPR016163">
    <property type="entry name" value="Ald_DH_C"/>
</dbReference>
<dbReference type="InterPro" id="IPR016162">
    <property type="entry name" value="Ald_DH_N"/>
</dbReference>
<dbReference type="EMBL" id="BAUT01000034">
    <property type="protein sequence ID" value="GAE26865.1"/>
    <property type="molecule type" value="Genomic_DNA"/>
</dbReference>
<protein>
    <submittedName>
        <fullName evidence="8">Betaine aldehyde dehydrogenase</fullName>
    </submittedName>
</protein>
<dbReference type="InterPro" id="IPR016160">
    <property type="entry name" value="Ald_DH_CS_CYS"/>
</dbReference>
<dbReference type="FunFam" id="3.40.605.10:FF:000026">
    <property type="entry name" value="Aldehyde dehydrogenase, putative"/>
    <property type="match status" value="1"/>
</dbReference>
<sequence>MKPSEITPLTTIKVFELMEEAGVPAGVVNLVLGSGNTVGAELSTHNDVDLVSFTGGIETGKKIMQAASGNVKKIALELGGKNPNVVFADADFDTAIDQAMNAVFFHAGQICSAGTRLIIEEKIHDKFVDTLVERVKNIKLGSGFDEKTQMGPLISAEHLAKVEQYVETGKKEGAKIAVGGKRPQDSALKKGFFFLPTIFTNCTTDMTIVQEEAFGPIITVETFTTEEEAMKLANDSIYGLAGGVWTSDLLKAERCAAAMRMGTVWINDFNVYFPHAPWGGYKQSGIGRELGKLGLEEYTETKHILHNLKPEPINWF</sequence>
<dbReference type="InterPro" id="IPR016161">
    <property type="entry name" value="Ald_DH/histidinol_DH"/>
</dbReference>
<evidence type="ECO:0000256" key="2">
    <source>
        <dbReference type="ARBA" id="ARBA00023002"/>
    </source>
</evidence>
<evidence type="ECO:0000313" key="9">
    <source>
        <dbReference type="Proteomes" id="UP000018890"/>
    </source>
</evidence>
<dbReference type="InterPro" id="IPR029510">
    <property type="entry name" value="Ald_DH_CS_GLU"/>
</dbReference>
<dbReference type="Gene3D" id="3.40.605.10">
    <property type="entry name" value="Aldehyde Dehydrogenase, Chain A, domain 1"/>
    <property type="match status" value="1"/>
</dbReference>
<dbReference type="PROSITE" id="PS00070">
    <property type="entry name" value="ALDEHYDE_DEHYDR_CYS"/>
    <property type="match status" value="1"/>
</dbReference>
<proteinExistence type="inferred from homology"/>
<evidence type="ECO:0000313" key="8">
    <source>
        <dbReference type="EMBL" id="GAE26865.1"/>
    </source>
</evidence>
<keyword evidence="9" id="KW-1185">Reference proteome</keyword>